<dbReference type="InterPro" id="IPR002554">
    <property type="entry name" value="PP2A_B56"/>
</dbReference>
<dbReference type="GO" id="GO:0007165">
    <property type="term" value="P:signal transduction"/>
    <property type="evidence" value="ECO:0007669"/>
    <property type="project" value="InterPro"/>
</dbReference>
<dbReference type="InterPro" id="IPR016024">
    <property type="entry name" value="ARM-type_fold"/>
</dbReference>
<evidence type="ECO:0000313" key="2">
    <source>
        <dbReference type="Proteomes" id="UP000187209"/>
    </source>
</evidence>
<dbReference type="GO" id="GO:0019888">
    <property type="term" value="F:protein phosphatase regulator activity"/>
    <property type="evidence" value="ECO:0007669"/>
    <property type="project" value="InterPro"/>
</dbReference>
<organism evidence="1 2">
    <name type="scientific">Stentor coeruleus</name>
    <dbReference type="NCBI Taxonomy" id="5963"/>
    <lineage>
        <taxon>Eukaryota</taxon>
        <taxon>Sar</taxon>
        <taxon>Alveolata</taxon>
        <taxon>Ciliophora</taxon>
        <taxon>Postciliodesmatophora</taxon>
        <taxon>Heterotrichea</taxon>
        <taxon>Heterotrichida</taxon>
        <taxon>Stentoridae</taxon>
        <taxon>Stentor</taxon>
    </lineage>
</organism>
<dbReference type="Pfam" id="PF01603">
    <property type="entry name" value="B56"/>
    <property type="match status" value="1"/>
</dbReference>
<dbReference type="FunFam" id="1.25.10.10:FF:000331">
    <property type="entry name" value="Phosphoprotein phosphatase, putative"/>
    <property type="match status" value="1"/>
</dbReference>
<protein>
    <recommendedName>
        <fullName evidence="3">Serine/threonine protein phosphatase 2A regulatory subunit</fullName>
    </recommendedName>
</protein>
<dbReference type="InterPro" id="IPR011989">
    <property type="entry name" value="ARM-like"/>
</dbReference>
<dbReference type="GO" id="GO:0000159">
    <property type="term" value="C:protein phosphatase type 2A complex"/>
    <property type="evidence" value="ECO:0007669"/>
    <property type="project" value="InterPro"/>
</dbReference>
<evidence type="ECO:0000313" key="1">
    <source>
        <dbReference type="EMBL" id="OMJ85439.1"/>
    </source>
</evidence>
<keyword evidence="2" id="KW-1185">Reference proteome</keyword>
<reference evidence="1 2" key="1">
    <citation type="submission" date="2016-11" db="EMBL/GenBank/DDBJ databases">
        <title>The macronuclear genome of Stentor coeruleus: a giant cell with tiny introns.</title>
        <authorList>
            <person name="Slabodnick M."/>
            <person name="Ruby J.G."/>
            <person name="Reiff S.B."/>
            <person name="Swart E.C."/>
            <person name="Gosai S."/>
            <person name="Prabakaran S."/>
            <person name="Witkowska E."/>
            <person name="Larue G.E."/>
            <person name="Fisher S."/>
            <person name="Freeman R.M."/>
            <person name="Gunawardena J."/>
            <person name="Chu W."/>
            <person name="Stover N.A."/>
            <person name="Gregory B.D."/>
            <person name="Nowacki M."/>
            <person name="Derisi J."/>
            <person name="Roy S.W."/>
            <person name="Marshall W.F."/>
            <person name="Sood P."/>
        </authorList>
    </citation>
    <scope>NUCLEOTIDE SEQUENCE [LARGE SCALE GENOMIC DNA]</scope>
    <source>
        <strain evidence="1">WM001</strain>
    </source>
</reference>
<dbReference type="SUPFAM" id="SSF48371">
    <property type="entry name" value="ARM repeat"/>
    <property type="match status" value="1"/>
</dbReference>
<dbReference type="EMBL" id="MPUH01000237">
    <property type="protein sequence ID" value="OMJ85439.1"/>
    <property type="molecule type" value="Genomic_DNA"/>
</dbReference>
<name>A0A1R2C8W2_9CILI</name>
<accession>A0A1R2C8W2</accession>
<comment type="caution">
    <text evidence="1">The sequence shown here is derived from an EMBL/GenBank/DDBJ whole genome shotgun (WGS) entry which is preliminary data.</text>
</comment>
<dbReference type="PANTHER" id="PTHR10257">
    <property type="entry name" value="SERINE/THREONINE PROTEIN PHOSPHATASE 2A PP2A REGULATORY SUBUNIT B"/>
    <property type="match status" value="1"/>
</dbReference>
<gene>
    <name evidence="1" type="ORF">SteCoe_13282</name>
</gene>
<evidence type="ECO:0008006" key="3">
    <source>
        <dbReference type="Google" id="ProtNLM"/>
    </source>
</evidence>
<dbReference type="Gene3D" id="1.25.10.10">
    <property type="entry name" value="Leucine-rich Repeat Variant"/>
    <property type="match status" value="1"/>
</dbReference>
<dbReference type="OrthoDB" id="10264446at2759"/>
<dbReference type="Proteomes" id="UP000187209">
    <property type="component" value="Unassembled WGS sequence"/>
</dbReference>
<dbReference type="AlphaFoldDB" id="A0A1R2C8W2"/>
<sequence length="499" mass="56705">MAFIKMSGPMNYKVSGTAGRGKVAKVAKPAAVVPVKGKASAEPKNPKDAKELFLKRIQMCSVTYDYSDDAKDAKAKSERLTALQELREFLNDTKNVATYVLPHLDIVLEMIRKNIFRPLPMDKKSADKLGPSETGVEDQDIVIDPAWPHLQGVYEFFFELIVCEVTDVKSIKIYVTPAFVQEFLQLFDSEEPRERDYLKNILHRLYAKLVPRRKMIRKAINDCFLTMIHETQRFNGASELLDILASIISGFAVPLREEHVIFFKNVLIPLHKVQTSHLFHEQLLRCSMLFLSKDHALAIPLVEGLLRYWPFGNSPKETLFLAELNDVIEVCELSKLEPLIPKLFKRLIRCISGPQLQVSDRAMQFFENDYFLGILRTFKQVTFPMIVPIIVELAETHWHKILLESFNALKTILKEIDPVAFDRALQGPKDAVKANSLNAMHNLAKRAGVEAQWDSLTKKAKTVDPNFVPPVIPYVEHHVVGLHNMNGTELSSNNLIPPV</sequence>
<dbReference type="PANTHER" id="PTHR10257:SF3">
    <property type="entry name" value="SERINE_THREONINE-PROTEIN PHOSPHATASE 2A 56 KDA REGULATORY SUBUNIT GAMMA ISOFORM"/>
    <property type="match status" value="1"/>
</dbReference>
<proteinExistence type="predicted"/>